<keyword evidence="3" id="KW-1185">Reference proteome</keyword>
<gene>
    <name evidence="2" type="ORF">MRATA1EN1_LOCUS8929</name>
</gene>
<proteinExistence type="predicted"/>
<accession>A0ABN8YEJ3</accession>
<evidence type="ECO:0000256" key="1">
    <source>
        <dbReference type="SAM" id="MobiDB-lite"/>
    </source>
</evidence>
<evidence type="ECO:0000313" key="2">
    <source>
        <dbReference type="EMBL" id="CAI9159967.1"/>
    </source>
</evidence>
<reference evidence="2" key="1">
    <citation type="submission" date="2023-04" db="EMBL/GenBank/DDBJ databases">
        <authorList>
            <consortium name="ELIXIR-Norway"/>
        </authorList>
    </citation>
    <scope>NUCLEOTIDE SEQUENCE [LARGE SCALE GENOMIC DNA]</scope>
</reference>
<protein>
    <submittedName>
        <fullName evidence="2">Uncharacterized protein</fullName>
    </submittedName>
</protein>
<evidence type="ECO:0000313" key="3">
    <source>
        <dbReference type="Proteomes" id="UP001176941"/>
    </source>
</evidence>
<name>A0ABN8YEJ3_RANTA</name>
<dbReference type="Proteomes" id="UP001176941">
    <property type="component" value="Chromosome 19"/>
</dbReference>
<organism evidence="2 3">
    <name type="scientific">Rangifer tarandus platyrhynchus</name>
    <name type="common">Svalbard reindeer</name>
    <dbReference type="NCBI Taxonomy" id="3082113"/>
    <lineage>
        <taxon>Eukaryota</taxon>
        <taxon>Metazoa</taxon>
        <taxon>Chordata</taxon>
        <taxon>Craniata</taxon>
        <taxon>Vertebrata</taxon>
        <taxon>Euteleostomi</taxon>
        <taxon>Mammalia</taxon>
        <taxon>Eutheria</taxon>
        <taxon>Laurasiatheria</taxon>
        <taxon>Artiodactyla</taxon>
        <taxon>Ruminantia</taxon>
        <taxon>Pecora</taxon>
        <taxon>Cervidae</taxon>
        <taxon>Odocoileinae</taxon>
        <taxon>Rangifer</taxon>
    </lineage>
</organism>
<feature type="region of interest" description="Disordered" evidence="1">
    <location>
        <begin position="62"/>
        <end position="116"/>
    </location>
</feature>
<feature type="compositionally biased region" description="Polar residues" evidence="1">
    <location>
        <begin position="107"/>
        <end position="116"/>
    </location>
</feature>
<dbReference type="EMBL" id="OX459955">
    <property type="protein sequence ID" value="CAI9159967.1"/>
    <property type="molecule type" value="Genomic_DNA"/>
</dbReference>
<sequence>MGKGWGGQARPLDEDGRWPCARLVWVRRLSGARPQSLGTLGGDLGESPSCLLASELTLDLSARHHQPQKTEKPPSGSPCGQIFTEATVFSEPPHWTPSDSAHPPLNLNPQAVSHRT</sequence>